<feature type="transmembrane region" description="Helical" evidence="9">
    <location>
        <begin position="12"/>
        <end position="32"/>
    </location>
</feature>
<evidence type="ECO:0000256" key="9">
    <source>
        <dbReference type="SAM" id="Phobius"/>
    </source>
</evidence>
<comment type="subcellular location">
    <subcellularLocation>
        <location evidence="1">Cell inner membrane</location>
        <topology evidence="1">Multi-pass membrane protein</topology>
    </subcellularLocation>
</comment>
<feature type="transmembrane region" description="Helical" evidence="9">
    <location>
        <begin position="325"/>
        <end position="347"/>
    </location>
</feature>
<sequence>MIIDRYLIKEVLVTLLGVAVVLLMIAISGQLASLFAKVVEGILTVDTVLSMLWLKVIVTLVFILPLSLYLGILLAFSRLYKDSEMVVLAACGMGKFRILRAVLGLAVFVAILQGSISLVIAPWAEVRTQQIFAEVEAQSDVKGIIPGRFKELQEGVGVLYVQEANEEKTRIKNLFMQQWNNNKLTVISSESGRQHVDKETGDRFIILSNGSRYEGQAGQDNYAIIEFEEHGVRIKERDVAAIHYKQKSTPTIELYHSNKPGDQAELQSRISSAILCIVLVLLAVPLSKTSPRQGRYAKLAIALLLYITYTNLLNVARAWLTKGDISPMLGLWWVHALMIVVALVLLFKQTGFKHLFHKQPAAHSS</sequence>
<feature type="transmembrane region" description="Helical" evidence="9">
    <location>
        <begin position="98"/>
        <end position="124"/>
    </location>
</feature>
<feature type="transmembrane region" description="Helical" evidence="9">
    <location>
        <begin position="52"/>
        <end position="77"/>
    </location>
</feature>
<dbReference type="InterPro" id="IPR030922">
    <property type="entry name" value="LptF"/>
</dbReference>
<evidence type="ECO:0000256" key="7">
    <source>
        <dbReference type="ARBA" id="ARBA00022989"/>
    </source>
</evidence>
<dbReference type="GO" id="GO:0015920">
    <property type="term" value="P:lipopolysaccharide transport"/>
    <property type="evidence" value="ECO:0007669"/>
    <property type="project" value="TreeGrafter"/>
</dbReference>
<dbReference type="InterPro" id="IPR005495">
    <property type="entry name" value="LptG/LptF_permease"/>
</dbReference>
<evidence type="ECO:0000256" key="2">
    <source>
        <dbReference type="ARBA" id="ARBA00014213"/>
    </source>
</evidence>
<dbReference type="GO" id="GO:0055085">
    <property type="term" value="P:transmembrane transport"/>
    <property type="evidence" value="ECO:0007669"/>
    <property type="project" value="InterPro"/>
</dbReference>
<evidence type="ECO:0000256" key="4">
    <source>
        <dbReference type="ARBA" id="ARBA00022475"/>
    </source>
</evidence>
<name>A0A3B0ZUC5_9ZZZZ</name>
<keyword evidence="6 9" id="KW-0812">Transmembrane</keyword>
<proteinExistence type="predicted"/>
<dbReference type="NCBIfam" id="TIGR04407">
    <property type="entry name" value="LptF_YjgP"/>
    <property type="match status" value="1"/>
</dbReference>
<protein>
    <recommendedName>
        <fullName evidence="2">Lipopolysaccharide export system permease protein LptF</fullName>
    </recommendedName>
</protein>
<reference evidence="10" key="1">
    <citation type="submission" date="2018-06" db="EMBL/GenBank/DDBJ databases">
        <authorList>
            <person name="Zhirakovskaya E."/>
        </authorList>
    </citation>
    <scope>NUCLEOTIDE SEQUENCE</scope>
</reference>
<evidence type="ECO:0000256" key="8">
    <source>
        <dbReference type="ARBA" id="ARBA00023136"/>
    </source>
</evidence>
<dbReference type="AlphaFoldDB" id="A0A3B0ZUC5"/>
<keyword evidence="3" id="KW-0813">Transport</keyword>
<keyword evidence="8 9" id="KW-0472">Membrane</keyword>
<keyword evidence="5" id="KW-0997">Cell inner membrane</keyword>
<accession>A0A3B0ZUC5</accession>
<evidence type="ECO:0000256" key="1">
    <source>
        <dbReference type="ARBA" id="ARBA00004429"/>
    </source>
</evidence>
<evidence type="ECO:0000256" key="5">
    <source>
        <dbReference type="ARBA" id="ARBA00022519"/>
    </source>
</evidence>
<dbReference type="PANTHER" id="PTHR33529">
    <property type="entry name" value="SLR0882 PROTEIN-RELATED"/>
    <property type="match status" value="1"/>
</dbReference>
<dbReference type="Pfam" id="PF03739">
    <property type="entry name" value="LptF_LptG"/>
    <property type="match status" value="1"/>
</dbReference>
<keyword evidence="7 9" id="KW-1133">Transmembrane helix</keyword>
<gene>
    <name evidence="10" type="ORF">MNBD_GAMMA23-1615</name>
</gene>
<evidence type="ECO:0000313" key="10">
    <source>
        <dbReference type="EMBL" id="VAW91673.1"/>
    </source>
</evidence>
<dbReference type="EMBL" id="UOFT01000012">
    <property type="protein sequence ID" value="VAW91673.1"/>
    <property type="molecule type" value="Genomic_DNA"/>
</dbReference>
<evidence type="ECO:0000256" key="3">
    <source>
        <dbReference type="ARBA" id="ARBA00022448"/>
    </source>
</evidence>
<dbReference type="PANTHER" id="PTHR33529:SF7">
    <property type="entry name" value="LIPOPOLYSACCHARIDE EXPORT SYSTEM PERMEASE PROTEIN LPTF"/>
    <property type="match status" value="1"/>
</dbReference>
<keyword evidence="4" id="KW-1003">Cell membrane</keyword>
<dbReference type="GO" id="GO:0043190">
    <property type="term" value="C:ATP-binding cassette (ABC) transporter complex"/>
    <property type="evidence" value="ECO:0007669"/>
    <property type="project" value="InterPro"/>
</dbReference>
<organism evidence="10">
    <name type="scientific">hydrothermal vent metagenome</name>
    <dbReference type="NCBI Taxonomy" id="652676"/>
    <lineage>
        <taxon>unclassified sequences</taxon>
        <taxon>metagenomes</taxon>
        <taxon>ecological metagenomes</taxon>
    </lineage>
</organism>
<feature type="transmembrane region" description="Helical" evidence="9">
    <location>
        <begin position="270"/>
        <end position="287"/>
    </location>
</feature>
<evidence type="ECO:0000256" key="6">
    <source>
        <dbReference type="ARBA" id="ARBA00022692"/>
    </source>
</evidence>
<feature type="transmembrane region" description="Helical" evidence="9">
    <location>
        <begin position="299"/>
        <end position="319"/>
    </location>
</feature>